<comment type="caution">
    <text evidence="2">The sequence shown here is derived from an EMBL/GenBank/DDBJ whole genome shotgun (WGS) entry which is preliminary data.</text>
</comment>
<dbReference type="Proteomes" id="UP000294508">
    <property type="component" value="Unassembled WGS sequence"/>
</dbReference>
<reference evidence="2 3" key="1">
    <citation type="journal article" date="2015" name="Stand. Genomic Sci.">
        <title>Genomic Encyclopedia of Bacterial and Archaeal Type Strains, Phase III: the genomes of soil and plant-associated and newly described type strains.</title>
        <authorList>
            <person name="Whitman W.B."/>
            <person name="Woyke T."/>
            <person name="Klenk H.P."/>
            <person name="Zhou Y."/>
            <person name="Lilburn T.G."/>
            <person name="Beck B.J."/>
            <person name="De Vos P."/>
            <person name="Vandamme P."/>
            <person name="Eisen J.A."/>
            <person name="Garrity G."/>
            <person name="Hugenholtz P."/>
            <person name="Kyrpides N.C."/>
        </authorList>
    </citation>
    <scope>NUCLEOTIDE SEQUENCE [LARGE SCALE GENOMIC DNA]</scope>
    <source>
        <strain evidence="2 3">VKM Ac-2572</strain>
    </source>
</reference>
<keyword evidence="1" id="KW-0732">Signal</keyword>
<organism evidence="2 3">
    <name type="scientific">Kribbella steppae</name>
    <dbReference type="NCBI Taxonomy" id="2512223"/>
    <lineage>
        <taxon>Bacteria</taxon>
        <taxon>Bacillati</taxon>
        <taxon>Actinomycetota</taxon>
        <taxon>Actinomycetes</taxon>
        <taxon>Propionibacteriales</taxon>
        <taxon>Kribbellaceae</taxon>
        <taxon>Kribbella</taxon>
    </lineage>
</organism>
<feature type="signal peptide" evidence="1">
    <location>
        <begin position="1"/>
        <end position="26"/>
    </location>
</feature>
<accession>A0A4R2H1S0</accession>
<proteinExistence type="predicted"/>
<dbReference type="AlphaFoldDB" id="A0A4R2H1S0"/>
<name>A0A4R2H1S0_9ACTN</name>
<evidence type="ECO:0000313" key="3">
    <source>
        <dbReference type="Proteomes" id="UP000294508"/>
    </source>
</evidence>
<gene>
    <name evidence="2" type="ORF">EV652_11556</name>
</gene>
<evidence type="ECO:0000313" key="2">
    <source>
        <dbReference type="EMBL" id="TCO18512.1"/>
    </source>
</evidence>
<feature type="chain" id="PRO_5020313793" evidence="1">
    <location>
        <begin position="27"/>
        <end position="211"/>
    </location>
</feature>
<evidence type="ECO:0000256" key="1">
    <source>
        <dbReference type="SAM" id="SignalP"/>
    </source>
</evidence>
<sequence length="211" mass="22173">MSVRMRWISSALVIATLTAIPLGCSANDESPTAPPSSAPSSANFTSQEFSVPFTVTLPNSLTPQPSEDTKNLISWGALTGQNGVRFLLPVVVYPDSKTPQPPPKDYPSYLRGLVSAGATYVDQSTTTVAGQQATLMTGTTTSALDGTLGCPAATTPVETCFGLQPDLALRIAVVNLNGRTLVAWARTQQGDAGAPEFFAEFEAMLHTLKVP</sequence>
<protein>
    <submittedName>
        <fullName evidence="2">Uncharacterized protein</fullName>
    </submittedName>
</protein>
<dbReference type="EMBL" id="SLWN01000015">
    <property type="protein sequence ID" value="TCO18512.1"/>
    <property type="molecule type" value="Genomic_DNA"/>
</dbReference>
<keyword evidence="3" id="KW-1185">Reference proteome</keyword>